<dbReference type="GO" id="GO:0005524">
    <property type="term" value="F:ATP binding"/>
    <property type="evidence" value="ECO:0007669"/>
    <property type="project" value="UniProtKB-KW"/>
</dbReference>
<dbReference type="Gene3D" id="3.40.50.300">
    <property type="entry name" value="P-loop containing nucleotide triphosphate hydrolases"/>
    <property type="match status" value="1"/>
</dbReference>
<dbReference type="GO" id="GO:0016787">
    <property type="term" value="F:hydrolase activity"/>
    <property type="evidence" value="ECO:0007669"/>
    <property type="project" value="UniProtKB-KW"/>
</dbReference>
<gene>
    <name evidence="7" type="ORF">Din_017115</name>
</gene>
<dbReference type="InterPro" id="IPR027417">
    <property type="entry name" value="P-loop_NTPase"/>
</dbReference>
<dbReference type="PANTHER" id="PTHR36766">
    <property type="entry name" value="PLANT BROAD-SPECTRUM MILDEW RESISTANCE PROTEIN RPW8"/>
    <property type="match status" value="1"/>
</dbReference>
<evidence type="ECO:0000313" key="7">
    <source>
        <dbReference type="EMBL" id="MPA47674.1"/>
    </source>
</evidence>
<dbReference type="GO" id="GO:0043531">
    <property type="term" value="F:ADP binding"/>
    <property type="evidence" value="ECO:0007669"/>
    <property type="project" value="InterPro"/>
</dbReference>
<evidence type="ECO:0000256" key="4">
    <source>
        <dbReference type="ARBA" id="ARBA00022840"/>
    </source>
</evidence>
<dbReference type="Pfam" id="PF00931">
    <property type="entry name" value="NB-ARC"/>
    <property type="match status" value="1"/>
</dbReference>
<dbReference type="AlphaFoldDB" id="A0A5B6ZUP3"/>
<dbReference type="InterPro" id="IPR041118">
    <property type="entry name" value="Rx_N"/>
</dbReference>
<protein>
    <submittedName>
        <fullName evidence="7">Putative disease resistance RPP13-like protein 1</fullName>
        <ecNumber evidence="7">3.6.1.-</ecNumber>
    </submittedName>
</protein>
<evidence type="ECO:0000256" key="2">
    <source>
        <dbReference type="ARBA" id="ARBA00022741"/>
    </source>
</evidence>
<keyword evidence="3" id="KW-0611">Plant defense</keyword>
<keyword evidence="7" id="KW-0378">Hydrolase</keyword>
<organism evidence="7">
    <name type="scientific">Davidia involucrata</name>
    <name type="common">Dove tree</name>
    <dbReference type="NCBI Taxonomy" id="16924"/>
    <lineage>
        <taxon>Eukaryota</taxon>
        <taxon>Viridiplantae</taxon>
        <taxon>Streptophyta</taxon>
        <taxon>Embryophyta</taxon>
        <taxon>Tracheophyta</taxon>
        <taxon>Spermatophyta</taxon>
        <taxon>Magnoliopsida</taxon>
        <taxon>eudicotyledons</taxon>
        <taxon>Gunneridae</taxon>
        <taxon>Pentapetalae</taxon>
        <taxon>asterids</taxon>
        <taxon>Cornales</taxon>
        <taxon>Nyssaceae</taxon>
        <taxon>Davidia</taxon>
    </lineage>
</organism>
<dbReference type="Pfam" id="PF18052">
    <property type="entry name" value="Rx_N"/>
    <property type="match status" value="1"/>
</dbReference>
<dbReference type="InterPro" id="IPR002182">
    <property type="entry name" value="NB-ARC"/>
</dbReference>
<keyword evidence="2" id="KW-0547">Nucleotide-binding</keyword>
<reference evidence="7" key="1">
    <citation type="submission" date="2019-08" db="EMBL/GenBank/DDBJ databases">
        <title>Reference gene set and small RNA set construction with multiple tissues from Davidia involucrata Baill.</title>
        <authorList>
            <person name="Yang H."/>
            <person name="Zhou C."/>
            <person name="Li G."/>
            <person name="Wang J."/>
            <person name="Gao P."/>
            <person name="Wang M."/>
            <person name="Wang R."/>
            <person name="Zhao Y."/>
        </authorList>
    </citation>
    <scope>NUCLEOTIDE SEQUENCE</scope>
    <source>
        <tissue evidence="7">Mixed with DoveR01_LX</tissue>
    </source>
</reference>
<dbReference type="PANTHER" id="PTHR36766:SF51">
    <property type="entry name" value="DISEASE RESISTANCE RPP13-LIKE PROTEIN 1"/>
    <property type="match status" value="1"/>
</dbReference>
<feature type="domain" description="NB-ARC" evidence="5">
    <location>
        <begin position="184"/>
        <end position="252"/>
    </location>
</feature>
<evidence type="ECO:0000259" key="5">
    <source>
        <dbReference type="Pfam" id="PF00931"/>
    </source>
</evidence>
<keyword evidence="1" id="KW-0677">Repeat</keyword>
<evidence type="ECO:0000256" key="3">
    <source>
        <dbReference type="ARBA" id="ARBA00022821"/>
    </source>
</evidence>
<dbReference type="Gene3D" id="1.20.5.4130">
    <property type="match status" value="1"/>
</dbReference>
<sequence length="262" mass="29236">MAVGEIILTAFITVLFEKLSSSELLNFARREGIDTQLKKWSDMLLAIEAVLGDAEDKQITERAVKLWLEDLTDLAYDLDDVVDTLTTEALRRKLLAEPEASTSSKVRKFIPSCCISYTPSAVMFDYNMKSKMKEITSRFKCIATKKSELNLTQIVGGVVRSNMVRERYLPTTSLVDESFVYGRDKDKEAILELLRGESSDENVSVIPILGMGGVGKTTLAQLVYNDVKVKDSFDLKAWACVSDDFDVSGVTKEQIHISVPLN</sequence>
<keyword evidence="4" id="KW-0067">ATP-binding</keyword>
<dbReference type="EC" id="3.6.1.-" evidence="7"/>
<name>A0A5B6ZUP3_DAVIN</name>
<dbReference type="GO" id="GO:0006952">
    <property type="term" value="P:defense response"/>
    <property type="evidence" value="ECO:0007669"/>
    <property type="project" value="UniProtKB-KW"/>
</dbReference>
<accession>A0A5B6ZUP3</accession>
<evidence type="ECO:0000256" key="1">
    <source>
        <dbReference type="ARBA" id="ARBA00022737"/>
    </source>
</evidence>
<dbReference type="EMBL" id="GHES01017115">
    <property type="protein sequence ID" value="MPA47674.1"/>
    <property type="molecule type" value="Transcribed_RNA"/>
</dbReference>
<evidence type="ECO:0000259" key="6">
    <source>
        <dbReference type="Pfam" id="PF18052"/>
    </source>
</evidence>
<feature type="domain" description="Disease resistance N-terminal" evidence="6">
    <location>
        <begin position="11"/>
        <end position="101"/>
    </location>
</feature>
<dbReference type="SUPFAM" id="SSF52540">
    <property type="entry name" value="P-loop containing nucleoside triphosphate hydrolases"/>
    <property type="match status" value="1"/>
</dbReference>
<proteinExistence type="predicted"/>